<sequence>MRKVVLFMTLAAVAADLSACGSASRSGISMPRNVPVPEDAENPIVMTFEGATLEQLVGVIAQALSSQGIPTYQVVPEDGIVETQWLDMAIWDPTRQAANLPVNERTVLLYYGAGAWVDPETDEELENALVAWAYYQPNPELARVRPRTYREEVPTTHYGYSFLLRVQSVINAMLSQEGIDFEMVEPSSLGG</sequence>
<dbReference type="Proteomes" id="UP000702544">
    <property type="component" value="Unassembled WGS sequence"/>
</dbReference>
<name>A0AAE4Z725_9BACT</name>
<protein>
    <submittedName>
        <fullName evidence="1">Uncharacterized protein</fullName>
    </submittedName>
</protein>
<comment type="caution">
    <text evidence="1">The sequence shown here is derived from an EMBL/GenBank/DDBJ whole genome shotgun (WGS) entry which is preliminary data.</text>
</comment>
<reference evidence="1 2" key="1">
    <citation type="submission" date="2020-01" db="EMBL/GenBank/DDBJ databases">
        <title>Genomes assembled from Gulf of Kutch pelagic sediment metagenomes.</title>
        <authorList>
            <person name="Chandrashekar M."/>
            <person name="Mahajan M.S."/>
            <person name="Dave K.J."/>
            <person name="Vatsa P."/>
            <person name="Nathani N.M."/>
        </authorList>
    </citation>
    <scope>NUCLEOTIDE SEQUENCE [LARGE SCALE GENOMIC DNA]</scope>
    <source>
        <strain evidence="1">KS3-K002</strain>
    </source>
</reference>
<evidence type="ECO:0000313" key="1">
    <source>
        <dbReference type="EMBL" id="NIR74768.1"/>
    </source>
</evidence>
<proteinExistence type="predicted"/>
<dbReference type="AlphaFoldDB" id="A0AAE4Z725"/>
<organism evidence="1 2">
    <name type="scientific">Candidatus Kutchimonas denitrificans</name>
    <dbReference type="NCBI Taxonomy" id="3056748"/>
    <lineage>
        <taxon>Bacteria</taxon>
        <taxon>Pseudomonadati</taxon>
        <taxon>Gemmatimonadota</taxon>
        <taxon>Gemmatimonadia</taxon>
        <taxon>Candidatus Palauibacterales</taxon>
        <taxon>Candidatus Palauibacteraceae</taxon>
        <taxon>Candidatus Kutchimonas</taxon>
    </lineage>
</organism>
<dbReference type="EMBL" id="JAACAK010000047">
    <property type="protein sequence ID" value="NIR74768.1"/>
    <property type="molecule type" value="Genomic_DNA"/>
</dbReference>
<accession>A0AAE4Z725</accession>
<evidence type="ECO:0000313" key="2">
    <source>
        <dbReference type="Proteomes" id="UP000702544"/>
    </source>
</evidence>
<gene>
    <name evidence="1" type="ORF">GWO12_06600</name>
</gene>